<dbReference type="InterPro" id="IPR011990">
    <property type="entry name" value="TPR-like_helical_dom_sf"/>
</dbReference>
<keyword evidence="4" id="KW-1185">Reference proteome</keyword>
<accession>A0A3N0B1A0</accession>
<dbReference type="Gene3D" id="1.10.510.10">
    <property type="entry name" value="Transferase(Phosphotransferase) domain 1"/>
    <property type="match status" value="1"/>
</dbReference>
<dbReference type="GO" id="GO:0005524">
    <property type="term" value="F:ATP binding"/>
    <property type="evidence" value="ECO:0007669"/>
    <property type="project" value="InterPro"/>
</dbReference>
<dbReference type="PROSITE" id="PS50011">
    <property type="entry name" value="PROTEIN_KINASE_DOM"/>
    <property type="match status" value="1"/>
</dbReference>
<dbReference type="PROSITE" id="PS00108">
    <property type="entry name" value="PROTEIN_KINASE_ST"/>
    <property type="match status" value="1"/>
</dbReference>
<evidence type="ECO:0000256" key="1">
    <source>
        <dbReference type="SAM" id="MobiDB-lite"/>
    </source>
</evidence>
<dbReference type="Pfam" id="PF08238">
    <property type="entry name" value="Sel1"/>
    <property type="match status" value="2"/>
</dbReference>
<evidence type="ECO:0000313" key="3">
    <source>
        <dbReference type="EMBL" id="RNL40630.1"/>
    </source>
</evidence>
<dbReference type="OrthoDB" id="9762169at2"/>
<reference evidence="4" key="1">
    <citation type="submission" date="2018-05" db="EMBL/GenBank/DDBJ databases">
        <title>Genome Sequencing of selected type strains of the family Eggerthellaceae.</title>
        <authorList>
            <person name="Danylec N."/>
            <person name="Stoll D.A."/>
            <person name="Doetsch A."/>
            <person name="Huch M."/>
        </authorList>
    </citation>
    <scope>NUCLEOTIDE SEQUENCE [LARGE SCALE GENOMIC DNA]</scope>
    <source>
        <strain evidence="4">DSM 24851</strain>
    </source>
</reference>
<evidence type="ECO:0000259" key="2">
    <source>
        <dbReference type="PROSITE" id="PS50011"/>
    </source>
</evidence>
<proteinExistence type="predicted"/>
<dbReference type="InterPro" id="IPR006597">
    <property type="entry name" value="Sel1-like"/>
</dbReference>
<comment type="caution">
    <text evidence="3">The sequence shown here is derived from an EMBL/GenBank/DDBJ whole genome shotgun (WGS) entry which is preliminary data.</text>
</comment>
<gene>
    <name evidence="3" type="ORF">DMP06_04505</name>
</gene>
<dbReference type="Gene3D" id="1.25.40.10">
    <property type="entry name" value="Tetratricopeptide repeat domain"/>
    <property type="match status" value="1"/>
</dbReference>
<dbReference type="SMART" id="SM00220">
    <property type="entry name" value="S_TKc"/>
    <property type="match status" value="1"/>
</dbReference>
<feature type="domain" description="Protein kinase" evidence="2">
    <location>
        <begin position="60"/>
        <end position="367"/>
    </location>
</feature>
<dbReference type="SUPFAM" id="SSF56112">
    <property type="entry name" value="Protein kinase-like (PK-like)"/>
    <property type="match status" value="1"/>
</dbReference>
<dbReference type="AlphaFoldDB" id="A0A3N0B1A0"/>
<dbReference type="RefSeq" id="WP_123208556.1">
    <property type="nucleotide sequence ID" value="NZ_JBHTHO010000035.1"/>
</dbReference>
<dbReference type="InterPro" id="IPR008271">
    <property type="entry name" value="Ser/Thr_kinase_AS"/>
</dbReference>
<evidence type="ECO:0000313" key="4">
    <source>
        <dbReference type="Proteomes" id="UP000269591"/>
    </source>
</evidence>
<dbReference type="Pfam" id="PF00069">
    <property type="entry name" value="Pkinase"/>
    <property type="match status" value="1"/>
</dbReference>
<dbReference type="SUPFAM" id="SSF81901">
    <property type="entry name" value="HCP-like"/>
    <property type="match status" value="1"/>
</dbReference>
<dbReference type="SMART" id="SM00671">
    <property type="entry name" value="SEL1"/>
    <property type="match status" value="2"/>
</dbReference>
<dbReference type="Proteomes" id="UP000269591">
    <property type="component" value="Unassembled WGS sequence"/>
</dbReference>
<dbReference type="InterPro" id="IPR052748">
    <property type="entry name" value="ISR_Activator"/>
</dbReference>
<dbReference type="EMBL" id="QIBX01000005">
    <property type="protein sequence ID" value="RNL40630.1"/>
    <property type="molecule type" value="Genomic_DNA"/>
</dbReference>
<sequence>MSVAPRPTVDISWEHPSCQPATTLPAGGPPHAAYEAGEDVLMRVRDAASPELLLVDEVVIHVVRRITRGGMSGTYEARIDAAKGEVPPKLIGMRVVLKVADSDEFAVNEWGHLREFRHMSVLPEPYLFGTASVLRAEGAEVGLDRRAIVMEFIEGADMAAWAHDWQREMGTPPPLESVLDAMNPVFDFIKIASTARPPLVHRDIKPENLIVQKTPEGVRCRLIDLGISGRTAGLAAERRTVGTQGFAPPEVLDPVGRYPVNDPRVDTFGLAATLFSVLSGSVYDYAWRGGFPIAHDDGLRSRLRLRLQASLTETFGVPADAHAVDAAVQSAFDAIDAEVLETIRRGLDSCQEERVSPSDFVDDLPRLRLRSLLELHAASVYPALVAGGRAGVRMGDSSRADRFVDTGLDIQNSTLSDAVRYDGFEDDFVVCMDAWNRGRYDEAVPLLRKLADAGDVTSQYNLGICIRDGLGGAQGTPAEVFWRWSKAAEEGHIVAMYNVGLCLESGYGVPAGGGGTDVAFKWYRRAAEEGFPLAQERLRQIEAAQESGR</sequence>
<dbReference type="InterPro" id="IPR000719">
    <property type="entry name" value="Prot_kinase_dom"/>
</dbReference>
<dbReference type="PANTHER" id="PTHR45011">
    <property type="entry name" value="DAP3-BINDING CELL DEATH ENHANCER 1"/>
    <property type="match status" value="1"/>
</dbReference>
<protein>
    <recommendedName>
        <fullName evidence="2">Protein kinase domain-containing protein</fullName>
    </recommendedName>
</protein>
<organism evidence="3 4">
    <name type="scientific">Slackia equolifaciens</name>
    <dbReference type="NCBI Taxonomy" id="498718"/>
    <lineage>
        <taxon>Bacteria</taxon>
        <taxon>Bacillati</taxon>
        <taxon>Actinomycetota</taxon>
        <taxon>Coriobacteriia</taxon>
        <taxon>Eggerthellales</taxon>
        <taxon>Eggerthellaceae</taxon>
        <taxon>Slackia</taxon>
    </lineage>
</organism>
<dbReference type="InterPro" id="IPR011009">
    <property type="entry name" value="Kinase-like_dom_sf"/>
</dbReference>
<dbReference type="GO" id="GO:0004672">
    <property type="term" value="F:protein kinase activity"/>
    <property type="evidence" value="ECO:0007669"/>
    <property type="project" value="InterPro"/>
</dbReference>
<feature type="region of interest" description="Disordered" evidence="1">
    <location>
        <begin position="1"/>
        <end position="29"/>
    </location>
</feature>
<name>A0A3N0B1A0_9ACTN</name>
<dbReference type="PANTHER" id="PTHR45011:SF1">
    <property type="entry name" value="DAP3-BINDING CELL DEATH ENHANCER 1"/>
    <property type="match status" value="1"/>
</dbReference>